<gene>
    <name evidence="4" type="ORF">PENCOP_c005G03952</name>
</gene>
<dbReference type="AlphaFoldDB" id="A0A1V6US66"/>
<dbReference type="Gene3D" id="3.40.50.10190">
    <property type="entry name" value="BRCT domain"/>
    <property type="match status" value="1"/>
</dbReference>
<keyword evidence="5" id="KW-1185">Reference proteome</keyword>
<reference evidence="5" key="1">
    <citation type="journal article" date="2017" name="Nat. Microbiol.">
        <title>Global analysis of biosynthetic gene clusters reveals vast potential of secondary metabolite production in Penicillium species.</title>
        <authorList>
            <person name="Nielsen J.C."/>
            <person name="Grijseels S."/>
            <person name="Prigent S."/>
            <person name="Ji B."/>
            <person name="Dainat J."/>
            <person name="Nielsen K.F."/>
            <person name="Frisvad J.C."/>
            <person name="Workman M."/>
            <person name="Nielsen J."/>
        </authorList>
    </citation>
    <scope>NUCLEOTIDE SEQUENCE [LARGE SCALE GENOMIC DNA]</scope>
    <source>
        <strain evidence="5">IBT 31321</strain>
    </source>
</reference>
<dbReference type="Pfam" id="PF00533">
    <property type="entry name" value="BRCT"/>
    <property type="match status" value="1"/>
</dbReference>
<protein>
    <submittedName>
        <fullName evidence="4">Uncharacterized protein</fullName>
    </submittedName>
</protein>
<feature type="compositionally biased region" description="Basic and acidic residues" evidence="1">
    <location>
        <begin position="295"/>
        <end position="309"/>
    </location>
</feature>
<dbReference type="Proteomes" id="UP000191500">
    <property type="component" value="Unassembled WGS sequence"/>
</dbReference>
<dbReference type="STRING" id="36646.A0A1V6US66"/>
<feature type="domain" description="BRCT" evidence="2">
    <location>
        <begin position="1"/>
        <end position="81"/>
    </location>
</feature>
<sequence>MGKPFQRIHASIVGKFEDGVGEKIPQWIRANGGQFSRDVNPRVTHLIATKEAFKNNAVSVATAKKISTVKIVSYDWLEDSLLSATRRPKPEGPYLLKNLMNPEKKEVQKKKAIPQSSKRLKEIKAKAPKRRIADPFIGPKGKTKPVRQVYQDKKTNIIYSTTLFRPSKPPVTSREKYQLTIFESIAEPHTYSTYAKFSRVGTSNVEILAGSRCKLELAVDKFKQFFQEKTGKEWDERANGKMPPPKSDPDGKILPVHQGWLYLEEKTTIIGAFLRESQKTSPQRSTADTTYDGTQGDRIEDKTTNHQVEDGVDIGPEANDDTQEGGIEDKIAIHQSEDGGEDGSEADESDDEMNS</sequence>
<feature type="compositionally biased region" description="Acidic residues" evidence="1">
    <location>
        <begin position="338"/>
        <end position="355"/>
    </location>
</feature>
<accession>A0A1V6US66</accession>
<feature type="compositionally biased region" description="Polar residues" evidence="1">
    <location>
        <begin position="279"/>
        <end position="293"/>
    </location>
</feature>
<feature type="domain" description="WGR" evidence="3">
    <location>
        <begin position="146"/>
        <end position="247"/>
    </location>
</feature>
<dbReference type="SUPFAM" id="SSF52113">
    <property type="entry name" value="BRCT domain"/>
    <property type="match status" value="1"/>
</dbReference>
<evidence type="ECO:0000313" key="4">
    <source>
        <dbReference type="EMBL" id="OQE41089.1"/>
    </source>
</evidence>
<evidence type="ECO:0000259" key="3">
    <source>
        <dbReference type="PROSITE" id="PS51977"/>
    </source>
</evidence>
<feature type="region of interest" description="Disordered" evidence="1">
    <location>
        <begin position="274"/>
        <end position="355"/>
    </location>
</feature>
<dbReference type="InterPro" id="IPR001357">
    <property type="entry name" value="BRCT_dom"/>
</dbReference>
<evidence type="ECO:0000313" key="5">
    <source>
        <dbReference type="Proteomes" id="UP000191500"/>
    </source>
</evidence>
<organism evidence="4 5">
    <name type="scientific">Penicillium coprophilum</name>
    <dbReference type="NCBI Taxonomy" id="36646"/>
    <lineage>
        <taxon>Eukaryota</taxon>
        <taxon>Fungi</taxon>
        <taxon>Dikarya</taxon>
        <taxon>Ascomycota</taxon>
        <taxon>Pezizomycotina</taxon>
        <taxon>Eurotiomycetes</taxon>
        <taxon>Eurotiomycetidae</taxon>
        <taxon>Eurotiales</taxon>
        <taxon>Aspergillaceae</taxon>
        <taxon>Penicillium</taxon>
    </lineage>
</organism>
<evidence type="ECO:0000259" key="2">
    <source>
        <dbReference type="PROSITE" id="PS50172"/>
    </source>
</evidence>
<evidence type="ECO:0000256" key="1">
    <source>
        <dbReference type="SAM" id="MobiDB-lite"/>
    </source>
</evidence>
<feature type="region of interest" description="Disordered" evidence="1">
    <location>
        <begin position="233"/>
        <end position="252"/>
    </location>
</feature>
<dbReference type="PROSITE" id="PS51977">
    <property type="entry name" value="WGR"/>
    <property type="match status" value="1"/>
</dbReference>
<dbReference type="InterPro" id="IPR036930">
    <property type="entry name" value="WGR_dom_sf"/>
</dbReference>
<feature type="compositionally biased region" description="Basic and acidic residues" evidence="1">
    <location>
        <begin position="327"/>
        <end position="337"/>
    </location>
</feature>
<dbReference type="SUPFAM" id="SSF142921">
    <property type="entry name" value="WGR domain-like"/>
    <property type="match status" value="1"/>
</dbReference>
<dbReference type="EMBL" id="MDDG01000005">
    <property type="protein sequence ID" value="OQE41089.1"/>
    <property type="molecule type" value="Genomic_DNA"/>
</dbReference>
<name>A0A1V6US66_9EURO</name>
<dbReference type="PROSITE" id="PS50172">
    <property type="entry name" value="BRCT"/>
    <property type="match status" value="1"/>
</dbReference>
<comment type="caution">
    <text evidence="4">The sequence shown here is derived from an EMBL/GenBank/DDBJ whole genome shotgun (WGS) entry which is preliminary data.</text>
</comment>
<dbReference type="InterPro" id="IPR036420">
    <property type="entry name" value="BRCT_dom_sf"/>
</dbReference>
<dbReference type="InterPro" id="IPR008893">
    <property type="entry name" value="WGR_domain"/>
</dbReference>
<proteinExistence type="predicted"/>